<comment type="similarity">
    <text evidence="2">Belongs to the glycosyl hydrolase 51 family.</text>
</comment>
<dbReference type="Gene3D" id="3.20.20.80">
    <property type="entry name" value="Glycosidases"/>
    <property type="match status" value="1"/>
</dbReference>
<dbReference type="EMBL" id="JAERSG010000001">
    <property type="protein sequence ID" value="MBL0746426.1"/>
    <property type="molecule type" value="Genomic_DNA"/>
</dbReference>
<evidence type="ECO:0000256" key="5">
    <source>
        <dbReference type="ARBA" id="ARBA00022801"/>
    </source>
</evidence>
<keyword evidence="10" id="KW-1185">Reference proteome</keyword>
<evidence type="ECO:0000256" key="1">
    <source>
        <dbReference type="ARBA" id="ARBA00001462"/>
    </source>
</evidence>
<keyword evidence="5" id="KW-0378">Hydrolase</keyword>
<dbReference type="EC" id="3.2.1.55" evidence="4"/>
<evidence type="ECO:0000313" key="9">
    <source>
        <dbReference type="EMBL" id="MBL0746426.1"/>
    </source>
</evidence>
<dbReference type="Pfam" id="PF06964">
    <property type="entry name" value="Alpha-L-AF_C"/>
    <property type="match status" value="1"/>
</dbReference>
<comment type="subunit">
    <text evidence="3">Homohexamer; trimer of dimers.</text>
</comment>
<dbReference type="InterPro" id="IPR055235">
    <property type="entry name" value="ASD1_cat"/>
</dbReference>
<organism evidence="9 10">
    <name type="scientific">Nocardioides baculatus</name>
    <dbReference type="NCBI Taxonomy" id="2801337"/>
    <lineage>
        <taxon>Bacteria</taxon>
        <taxon>Bacillati</taxon>
        <taxon>Actinomycetota</taxon>
        <taxon>Actinomycetes</taxon>
        <taxon>Propionibacteriales</taxon>
        <taxon>Nocardioidaceae</taxon>
        <taxon>Nocardioides</taxon>
    </lineage>
</organism>
<accession>A0ABS1L408</accession>
<evidence type="ECO:0000313" key="10">
    <source>
        <dbReference type="Proteomes" id="UP000636918"/>
    </source>
</evidence>
<gene>
    <name evidence="9" type="ORF">JI751_02300</name>
</gene>
<dbReference type="InterPro" id="IPR017853">
    <property type="entry name" value="GH"/>
</dbReference>
<protein>
    <recommendedName>
        <fullName evidence="4">non-reducing end alpha-L-arabinofuranosidase</fullName>
        <ecNumber evidence="4">3.2.1.55</ecNumber>
    </recommendedName>
</protein>
<feature type="domain" description="Alpha-L-arabinofuranosidase C-terminal" evidence="8">
    <location>
        <begin position="299"/>
        <end position="504"/>
    </location>
</feature>
<dbReference type="Pfam" id="PF22848">
    <property type="entry name" value="ASD1_dom"/>
    <property type="match status" value="1"/>
</dbReference>
<dbReference type="SUPFAM" id="SSF51011">
    <property type="entry name" value="Glycosyl hydrolase domain"/>
    <property type="match status" value="1"/>
</dbReference>
<dbReference type="InterPro" id="IPR010720">
    <property type="entry name" value="Alpha-L-AF_C"/>
</dbReference>
<evidence type="ECO:0000259" key="8">
    <source>
        <dbReference type="SMART" id="SM00813"/>
    </source>
</evidence>
<dbReference type="SUPFAM" id="SSF51445">
    <property type="entry name" value="(Trans)glycosidases"/>
    <property type="match status" value="1"/>
</dbReference>
<evidence type="ECO:0000256" key="7">
    <source>
        <dbReference type="ARBA" id="ARBA00023295"/>
    </source>
</evidence>
<dbReference type="Gene3D" id="2.60.40.1180">
    <property type="entry name" value="Golgi alpha-mannosidase II"/>
    <property type="match status" value="1"/>
</dbReference>
<keyword evidence="7" id="KW-0326">Glycosidase</keyword>
<comment type="caution">
    <text evidence="9">The sequence shown here is derived from an EMBL/GenBank/DDBJ whole genome shotgun (WGS) entry which is preliminary data.</text>
</comment>
<keyword evidence="6" id="KW-0119">Carbohydrate metabolism</keyword>
<sequence length="512" mass="56433">MHRAATPPGLGARLTLDPDATIGAIDRRLFGSFVEHLGRGIYDGIHEPSHPLADEWGFRTDVLELVRELGVSTIRYPGGNFVSGYRWEDGIGPRHERPTRLDLAWHSTETNQVGLDEFAAWAERAGADVMLAVNLGTRGVAEALDLLEYTNIPGGTTWSDARIAHGRTAPYDVRMWCLGNEMDGPWQLGHRSADDYGKLAARTARAMRQLDPSLELVVCGSSSSRMPTFGAWERTVLQHTYDDVDHISCHAYYELEDDDMGSFLASAVDMDRFIDTVVATADQVGAERRSAKRIQISFDEWNVWYFRRYEEVDKITGTGNWPVAPRLLEDTYTVADAVVVGSLLVSLLRHADRVTSASMAQLVNVIAPITTEPGAHAWRQTTFFPFATTSRLARGSSLDVAISSSRHVTAARGEVDVVDAVATWDETTGRSAVFLVNRDEHRPATVTIDVSRLPVTRVTECRTLSDDDPFAINTVDDPERVQLIDNTTAELTDGRVSVVLPPVSWTALALAG</sequence>
<dbReference type="Proteomes" id="UP000636918">
    <property type="component" value="Unassembled WGS sequence"/>
</dbReference>
<evidence type="ECO:0000256" key="3">
    <source>
        <dbReference type="ARBA" id="ARBA00011165"/>
    </source>
</evidence>
<proteinExistence type="inferred from homology"/>
<dbReference type="RefSeq" id="WP_201932918.1">
    <property type="nucleotide sequence ID" value="NZ_JAERSG010000001.1"/>
</dbReference>
<evidence type="ECO:0000256" key="2">
    <source>
        <dbReference type="ARBA" id="ARBA00007186"/>
    </source>
</evidence>
<dbReference type="PANTHER" id="PTHR43576:SF3">
    <property type="entry name" value="ALPHA-L-ARABINOFURANOSIDASE C"/>
    <property type="match status" value="1"/>
</dbReference>
<evidence type="ECO:0000256" key="6">
    <source>
        <dbReference type="ARBA" id="ARBA00023277"/>
    </source>
</evidence>
<reference evidence="9 10" key="1">
    <citation type="submission" date="2021-01" db="EMBL/GenBank/DDBJ databases">
        <title>Genome seq and assembly of Nocardiodes sp. G10.</title>
        <authorList>
            <person name="Chhetri G."/>
        </authorList>
    </citation>
    <scope>NUCLEOTIDE SEQUENCE [LARGE SCALE GENOMIC DNA]</scope>
    <source>
        <strain evidence="9 10">G10</strain>
    </source>
</reference>
<dbReference type="SMART" id="SM00813">
    <property type="entry name" value="Alpha-L-AF_C"/>
    <property type="match status" value="1"/>
</dbReference>
<name>A0ABS1L408_9ACTN</name>
<comment type="catalytic activity">
    <reaction evidence="1">
        <text>Hydrolysis of terminal non-reducing alpha-L-arabinofuranoside residues in alpha-L-arabinosides.</text>
        <dbReference type="EC" id="3.2.1.55"/>
    </reaction>
</comment>
<evidence type="ECO:0000256" key="4">
    <source>
        <dbReference type="ARBA" id="ARBA00012670"/>
    </source>
</evidence>
<dbReference type="PANTHER" id="PTHR43576">
    <property type="entry name" value="ALPHA-L-ARABINOFURANOSIDASE C-RELATED"/>
    <property type="match status" value="1"/>
</dbReference>
<dbReference type="InterPro" id="IPR013780">
    <property type="entry name" value="Glyco_hydro_b"/>
</dbReference>